<evidence type="ECO:0000256" key="3">
    <source>
        <dbReference type="ARBA" id="ARBA00022750"/>
    </source>
</evidence>
<dbReference type="CDD" id="cd00518">
    <property type="entry name" value="H2MP"/>
    <property type="match status" value="1"/>
</dbReference>
<reference evidence="5 6" key="1">
    <citation type="submission" date="2020-01" db="EMBL/GenBank/DDBJ databases">
        <title>Genomes assembled from Gulf of Kutch pelagic sediment metagenomes.</title>
        <authorList>
            <person name="Chandrashekar M."/>
            <person name="Mahajan M.S."/>
            <person name="Dave K.J."/>
            <person name="Vatsa P."/>
            <person name="Nathani N.M."/>
        </authorList>
    </citation>
    <scope>NUCLEOTIDE SEQUENCE [LARGE SCALE GENOMIC DNA]</scope>
    <source>
        <strain evidence="5">KS3-K002</strain>
    </source>
</reference>
<dbReference type="GO" id="GO:0004190">
    <property type="term" value="F:aspartic-type endopeptidase activity"/>
    <property type="evidence" value="ECO:0007669"/>
    <property type="project" value="UniProtKB-KW"/>
</dbReference>
<evidence type="ECO:0000313" key="5">
    <source>
        <dbReference type="EMBL" id="NIR76392.1"/>
    </source>
</evidence>
<evidence type="ECO:0000256" key="1">
    <source>
        <dbReference type="ARBA" id="ARBA00006814"/>
    </source>
</evidence>
<dbReference type="Gene3D" id="3.40.50.1450">
    <property type="entry name" value="HybD-like"/>
    <property type="match status" value="1"/>
</dbReference>
<name>A0AAE4ZBV6_9BACT</name>
<dbReference type="PRINTS" id="PR00446">
    <property type="entry name" value="HYDRGNUPTAKE"/>
</dbReference>
<organism evidence="5 6">
    <name type="scientific">Candidatus Kutchimonas denitrificans</name>
    <dbReference type="NCBI Taxonomy" id="3056748"/>
    <lineage>
        <taxon>Bacteria</taxon>
        <taxon>Pseudomonadati</taxon>
        <taxon>Gemmatimonadota</taxon>
        <taxon>Gemmatimonadia</taxon>
        <taxon>Candidatus Palauibacterales</taxon>
        <taxon>Candidatus Palauibacteraceae</taxon>
        <taxon>Candidatus Kutchimonas</taxon>
    </lineage>
</organism>
<dbReference type="PANTHER" id="PTHR30302">
    <property type="entry name" value="HYDROGENASE 1 MATURATION PROTEASE"/>
    <property type="match status" value="1"/>
</dbReference>
<comment type="caution">
    <text evidence="5">The sequence shown here is derived from an EMBL/GenBank/DDBJ whole genome shotgun (WGS) entry which is preliminary data.</text>
</comment>
<dbReference type="AlphaFoldDB" id="A0AAE4ZBV6"/>
<dbReference type="GO" id="GO:0016485">
    <property type="term" value="P:protein processing"/>
    <property type="evidence" value="ECO:0007669"/>
    <property type="project" value="TreeGrafter"/>
</dbReference>
<gene>
    <name evidence="5" type="ORF">GWO12_14975</name>
</gene>
<evidence type="ECO:0000256" key="2">
    <source>
        <dbReference type="ARBA" id="ARBA00022670"/>
    </source>
</evidence>
<comment type="similarity">
    <text evidence="1">Belongs to the peptidase A31 family.</text>
</comment>
<keyword evidence="4" id="KW-0378">Hydrolase</keyword>
<dbReference type="GO" id="GO:0008047">
    <property type="term" value="F:enzyme activator activity"/>
    <property type="evidence" value="ECO:0007669"/>
    <property type="project" value="InterPro"/>
</dbReference>
<dbReference type="InterPro" id="IPR023430">
    <property type="entry name" value="Pept_HybD-like_dom_sf"/>
</dbReference>
<proteinExistence type="inferred from homology"/>
<dbReference type="Proteomes" id="UP000702544">
    <property type="component" value="Unassembled WGS sequence"/>
</dbReference>
<protein>
    <submittedName>
        <fullName evidence="5">Hydrogenase maturation protease</fullName>
    </submittedName>
</protein>
<sequence length="158" mass="16190">MVTRVLCLGNELLADDAFGALVAGRLAAWTTPDVDVVFTANTGFSLIDLLLDVDRLIVVDAISTGSARPGTVRAVREGDVAEVSGGSPHYIGLFEALALARALEMPAAREMAILVVEAADCFTVGGAMHPAVSAAVPKVVALVKEMLAATDLSAVVGS</sequence>
<dbReference type="InterPro" id="IPR000671">
    <property type="entry name" value="Peptidase_A31"/>
</dbReference>
<dbReference type="EMBL" id="JAACAK010000125">
    <property type="protein sequence ID" value="NIR76392.1"/>
    <property type="molecule type" value="Genomic_DNA"/>
</dbReference>
<dbReference type="NCBIfam" id="TIGR00072">
    <property type="entry name" value="hydrog_prot"/>
    <property type="match status" value="1"/>
</dbReference>
<accession>A0AAE4ZBV6</accession>
<evidence type="ECO:0000313" key="6">
    <source>
        <dbReference type="Proteomes" id="UP000702544"/>
    </source>
</evidence>
<keyword evidence="2 5" id="KW-0645">Protease</keyword>
<dbReference type="SUPFAM" id="SSF53163">
    <property type="entry name" value="HybD-like"/>
    <property type="match status" value="1"/>
</dbReference>
<keyword evidence="3" id="KW-0064">Aspartyl protease</keyword>
<dbReference type="Pfam" id="PF01750">
    <property type="entry name" value="HycI"/>
    <property type="match status" value="1"/>
</dbReference>
<dbReference type="PANTHER" id="PTHR30302:SF1">
    <property type="entry name" value="HYDROGENASE 2 MATURATION PROTEASE"/>
    <property type="match status" value="1"/>
</dbReference>
<evidence type="ECO:0000256" key="4">
    <source>
        <dbReference type="ARBA" id="ARBA00022801"/>
    </source>
</evidence>